<dbReference type="HOGENOM" id="CLU_097916_2_3_6"/>
<name>B8KRY5_9GAMM</name>
<dbReference type="NCBIfam" id="TIGR01498">
    <property type="entry name" value="folK"/>
    <property type="match status" value="1"/>
</dbReference>
<evidence type="ECO:0000256" key="11">
    <source>
        <dbReference type="ARBA" id="ARBA00029766"/>
    </source>
</evidence>
<dbReference type="EC" id="2.7.6.3" evidence="3"/>
<evidence type="ECO:0000259" key="13">
    <source>
        <dbReference type="PROSITE" id="PS00794"/>
    </source>
</evidence>
<comment type="similarity">
    <text evidence="2">Belongs to the HPPK family.</text>
</comment>
<dbReference type="PROSITE" id="PS00794">
    <property type="entry name" value="HPPK"/>
    <property type="match status" value="1"/>
</dbReference>
<dbReference type="Pfam" id="PF01288">
    <property type="entry name" value="HPPK"/>
    <property type="match status" value="1"/>
</dbReference>
<gene>
    <name evidence="14" type="primary">folK</name>
    <name evidence="14" type="ORF">NOR51B_1335</name>
</gene>
<dbReference type="GO" id="GO:0016301">
    <property type="term" value="F:kinase activity"/>
    <property type="evidence" value="ECO:0007669"/>
    <property type="project" value="UniProtKB-KW"/>
</dbReference>
<evidence type="ECO:0000256" key="6">
    <source>
        <dbReference type="ARBA" id="ARBA00022741"/>
    </source>
</evidence>
<evidence type="ECO:0000256" key="3">
    <source>
        <dbReference type="ARBA" id="ARBA00013253"/>
    </source>
</evidence>
<evidence type="ECO:0000256" key="12">
    <source>
        <dbReference type="ARBA" id="ARBA00033413"/>
    </source>
</evidence>
<evidence type="ECO:0000313" key="14">
    <source>
        <dbReference type="EMBL" id="EED35390.1"/>
    </source>
</evidence>
<dbReference type="GO" id="GO:0046656">
    <property type="term" value="P:folic acid biosynthetic process"/>
    <property type="evidence" value="ECO:0007669"/>
    <property type="project" value="UniProtKB-KW"/>
</dbReference>
<evidence type="ECO:0000256" key="9">
    <source>
        <dbReference type="ARBA" id="ARBA00022909"/>
    </source>
</evidence>
<dbReference type="GO" id="GO:0046654">
    <property type="term" value="P:tetrahydrofolate biosynthetic process"/>
    <property type="evidence" value="ECO:0007669"/>
    <property type="project" value="UniProtKB-UniPathway"/>
</dbReference>
<keyword evidence="7 14" id="KW-0418">Kinase</keyword>
<dbReference type="GO" id="GO:0005524">
    <property type="term" value="F:ATP binding"/>
    <property type="evidence" value="ECO:0007669"/>
    <property type="project" value="UniProtKB-KW"/>
</dbReference>
<dbReference type="AlphaFoldDB" id="B8KRY5"/>
<dbReference type="SUPFAM" id="SSF55083">
    <property type="entry name" value="6-hydroxymethyl-7,8-dihydropterin pyrophosphokinase, HPPK"/>
    <property type="match status" value="1"/>
</dbReference>
<feature type="domain" description="7,8-dihydro-6-hydroxymethylpterin-pyrophosphokinase" evidence="13">
    <location>
        <begin position="88"/>
        <end position="99"/>
    </location>
</feature>
<dbReference type="RefSeq" id="WP_009020136.1">
    <property type="nucleotide sequence ID" value="NZ_DS999411.1"/>
</dbReference>
<evidence type="ECO:0000256" key="1">
    <source>
        <dbReference type="ARBA" id="ARBA00005051"/>
    </source>
</evidence>
<dbReference type="CDD" id="cd00483">
    <property type="entry name" value="HPPK"/>
    <property type="match status" value="1"/>
</dbReference>
<proteinExistence type="inferred from homology"/>
<evidence type="ECO:0000256" key="2">
    <source>
        <dbReference type="ARBA" id="ARBA00005810"/>
    </source>
</evidence>
<dbReference type="InterPro" id="IPR035907">
    <property type="entry name" value="Hppk_sf"/>
</dbReference>
<keyword evidence="8" id="KW-0067">ATP-binding</keyword>
<evidence type="ECO:0000256" key="8">
    <source>
        <dbReference type="ARBA" id="ARBA00022840"/>
    </source>
</evidence>
<evidence type="ECO:0000256" key="10">
    <source>
        <dbReference type="ARBA" id="ARBA00029409"/>
    </source>
</evidence>
<protein>
    <recommendedName>
        <fullName evidence="4">2-amino-4-hydroxy-6-hydroxymethyldihydropteridine pyrophosphokinase</fullName>
        <ecNumber evidence="3">2.7.6.3</ecNumber>
    </recommendedName>
    <alternativeName>
        <fullName evidence="11">6-hydroxymethyl-7,8-dihydropterin pyrophosphokinase</fullName>
    </alternativeName>
    <alternativeName>
        <fullName evidence="12">7,8-dihydro-6-hydroxymethylpterin-pyrophosphokinase</fullName>
    </alternativeName>
</protein>
<dbReference type="EMBL" id="DS999411">
    <property type="protein sequence ID" value="EED35390.1"/>
    <property type="molecule type" value="Genomic_DNA"/>
</dbReference>
<dbReference type="InterPro" id="IPR000550">
    <property type="entry name" value="Hppk"/>
</dbReference>
<evidence type="ECO:0000313" key="15">
    <source>
        <dbReference type="Proteomes" id="UP000004699"/>
    </source>
</evidence>
<sequence length="173" mass="18986">MNTAYIGLGANIESPAQQLLDAAAALSRLPDSEIAGCSKVYQSPPMGPQDQPDFLNACVHLRTGLTPIKLLDHLQSIEARQGRRRERRWGERCIDLDILVFNDLVMETPRLTLPHPGIGHRRFVLQPLSDLLAPHHHLAGVGELGALSARLEDAPLQVTDLSLESVLIQVVTQ</sequence>
<keyword evidence="9" id="KW-0289">Folate biosynthesis</keyword>
<dbReference type="Proteomes" id="UP000004699">
    <property type="component" value="Unassembled WGS sequence"/>
</dbReference>
<dbReference type="PANTHER" id="PTHR43071:SF1">
    <property type="entry name" value="2-AMINO-4-HYDROXY-6-HYDROXYMETHYLDIHYDROPTERIDINE PYROPHOSPHOKINASE"/>
    <property type="match status" value="1"/>
</dbReference>
<evidence type="ECO:0000256" key="4">
    <source>
        <dbReference type="ARBA" id="ARBA00016218"/>
    </source>
</evidence>
<dbReference type="UniPathway" id="UPA00077">
    <property type="reaction ID" value="UER00155"/>
</dbReference>
<comment type="function">
    <text evidence="10">Catalyzes the transfer of pyrophosphate from adenosine triphosphate (ATP) to 6-hydroxymethyl-7,8-dihydropterin, an enzymatic step in folate biosynthesis pathway.</text>
</comment>
<reference evidence="15" key="1">
    <citation type="journal article" date="2013" name="BMC Microbiol.">
        <title>Taxonomy and evolution of bacteriochlorophyll a-containing members of the OM60/NOR5 clade of marine gammaproteobacteria: description of Luminiphilus syltensis gen. nov., sp. nov., reclassification of Haliea rubra as Pseudohaliea rubra gen. nov., comb. nov., and emendation of Chromatocurvus halotolerans.</title>
        <authorList>
            <person name="Spring S."/>
            <person name="Riedel T."/>
            <person name="Sproer C."/>
            <person name="Yan S."/>
            <person name="Harder J."/>
            <person name="Fuchs B.M."/>
        </authorList>
    </citation>
    <scope>NUCLEOTIDE SEQUENCE [LARGE SCALE GENOMIC DNA]</scope>
    <source>
        <strain evidence="15">NOR51-B</strain>
    </source>
</reference>
<organism evidence="14 15">
    <name type="scientific">Luminiphilus syltensis NOR5-1B</name>
    <dbReference type="NCBI Taxonomy" id="565045"/>
    <lineage>
        <taxon>Bacteria</taxon>
        <taxon>Pseudomonadati</taxon>
        <taxon>Pseudomonadota</taxon>
        <taxon>Gammaproteobacteria</taxon>
        <taxon>Cellvibrionales</taxon>
        <taxon>Halieaceae</taxon>
        <taxon>Luminiphilus</taxon>
    </lineage>
</organism>
<dbReference type="Gene3D" id="3.30.70.560">
    <property type="entry name" value="7,8-Dihydro-6-hydroxymethylpterin-pyrophosphokinase HPPK"/>
    <property type="match status" value="1"/>
</dbReference>
<dbReference type="GO" id="GO:0003848">
    <property type="term" value="F:2-amino-4-hydroxy-6-hydroxymethyldihydropteridine diphosphokinase activity"/>
    <property type="evidence" value="ECO:0007669"/>
    <property type="project" value="UniProtKB-EC"/>
</dbReference>
<keyword evidence="6" id="KW-0547">Nucleotide-binding</keyword>
<dbReference type="STRING" id="565045.NOR51B_1335"/>
<accession>B8KRY5</accession>
<keyword evidence="5 14" id="KW-0808">Transferase</keyword>
<evidence type="ECO:0000256" key="7">
    <source>
        <dbReference type="ARBA" id="ARBA00022777"/>
    </source>
</evidence>
<keyword evidence="15" id="KW-1185">Reference proteome</keyword>
<dbReference type="eggNOG" id="COG0801">
    <property type="taxonomic scope" value="Bacteria"/>
</dbReference>
<comment type="pathway">
    <text evidence="1">Cofactor biosynthesis; tetrahydrofolate biosynthesis; 2-amino-4-hydroxy-6-hydroxymethyl-7,8-dihydropteridine diphosphate from 7,8-dihydroneopterin triphosphate: step 4/4.</text>
</comment>
<evidence type="ECO:0000256" key="5">
    <source>
        <dbReference type="ARBA" id="ARBA00022679"/>
    </source>
</evidence>
<dbReference type="PANTHER" id="PTHR43071">
    <property type="entry name" value="2-AMINO-4-HYDROXY-6-HYDROXYMETHYLDIHYDROPTERIDINE PYROPHOSPHOKINASE"/>
    <property type="match status" value="1"/>
</dbReference>